<proteinExistence type="predicted"/>
<dbReference type="PANTHER" id="PTHR43861">
    <property type="entry name" value="TRANS-ACONITATE 2-METHYLTRANSFERASE-RELATED"/>
    <property type="match status" value="1"/>
</dbReference>
<dbReference type="GO" id="GO:0032259">
    <property type="term" value="P:methylation"/>
    <property type="evidence" value="ECO:0007669"/>
    <property type="project" value="UniProtKB-KW"/>
</dbReference>
<dbReference type="SUPFAM" id="SSF53335">
    <property type="entry name" value="S-adenosyl-L-methionine-dependent methyltransferases"/>
    <property type="match status" value="1"/>
</dbReference>
<accession>A0A1M6IFN7</accession>
<dbReference type="EMBL" id="FQZQ01000007">
    <property type="protein sequence ID" value="SHJ33284.1"/>
    <property type="molecule type" value="Genomic_DNA"/>
</dbReference>
<keyword evidence="2" id="KW-0489">Methyltransferase</keyword>
<reference evidence="3" key="1">
    <citation type="submission" date="2016-11" db="EMBL/GenBank/DDBJ databases">
        <authorList>
            <person name="Varghese N."/>
            <person name="Submissions S."/>
        </authorList>
    </citation>
    <scope>NUCLEOTIDE SEQUENCE [LARGE SCALE GENOMIC DNA]</scope>
    <source>
        <strain evidence="3">DSM 100564</strain>
    </source>
</reference>
<dbReference type="Proteomes" id="UP000183982">
    <property type="component" value="Unassembled WGS sequence"/>
</dbReference>
<dbReference type="InterPro" id="IPR029063">
    <property type="entry name" value="SAM-dependent_MTases_sf"/>
</dbReference>
<gene>
    <name evidence="2" type="ORF">SAMN05444000_107102</name>
</gene>
<evidence type="ECO:0000259" key="1">
    <source>
        <dbReference type="Pfam" id="PF08242"/>
    </source>
</evidence>
<dbReference type="Gene3D" id="1.10.150.290">
    <property type="entry name" value="S-adenosyl-L-methionine-dependent methyltransferases"/>
    <property type="match status" value="1"/>
</dbReference>
<name>A0A1M6IFN7_9RHOB</name>
<keyword evidence="3" id="KW-1185">Reference proteome</keyword>
<dbReference type="AlphaFoldDB" id="A0A1M6IFN7"/>
<evidence type="ECO:0000313" key="3">
    <source>
        <dbReference type="Proteomes" id="UP000183982"/>
    </source>
</evidence>
<dbReference type="STRING" id="1470563.SAMN05444000_107102"/>
<dbReference type="Pfam" id="PF08242">
    <property type="entry name" value="Methyltransf_12"/>
    <property type="match status" value="1"/>
</dbReference>
<dbReference type="InterPro" id="IPR023149">
    <property type="entry name" value="Trans_acon_MeTrfase_C"/>
</dbReference>
<dbReference type="RefSeq" id="WP_073251458.1">
    <property type="nucleotide sequence ID" value="NZ_FQZQ01000007.1"/>
</dbReference>
<keyword evidence="2" id="KW-0808">Transferase</keyword>
<dbReference type="PANTHER" id="PTHR43861:SF1">
    <property type="entry name" value="TRANS-ACONITATE 2-METHYLTRANSFERASE"/>
    <property type="match status" value="1"/>
</dbReference>
<dbReference type="GO" id="GO:0030798">
    <property type="term" value="F:trans-aconitate 2-methyltransferase activity"/>
    <property type="evidence" value="ECO:0007669"/>
    <property type="project" value="InterPro"/>
</dbReference>
<dbReference type="Gene3D" id="3.40.50.150">
    <property type="entry name" value="Vaccinia Virus protein VP39"/>
    <property type="match status" value="1"/>
</dbReference>
<sequence>MTPDKKTDWNPGAYERFRGLRLQPALDLLSAVGNVPEGPVVDLGCGNGAVGEALVARFPQRAIVGVDNSPAMLAKAARTQAYSDLHEADIAIWQADTLPGLIYSNAALQWLGDHNTLMPRLVQHLPAEGVLAVQMPHQNPAPSHQGWQDAFGALFGDRPVGKGPDILTPDAYFDLLSPFGEVRIWETEYLQQLDPSDLGHPVRMFTESTFARPFLEAVNAPEKARLIAAYEEVMARAYPLRPDGSVLFAFRRLFFTLRKA</sequence>
<dbReference type="InterPro" id="IPR013217">
    <property type="entry name" value="Methyltransf_12"/>
</dbReference>
<organism evidence="2 3">
    <name type="scientific">Shimia gijangensis</name>
    <dbReference type="NCBI Taxonomy" id="1470563"/>
    <lineage>
        <taxon>Bacteria</taxon>
        <taxon>Pseudomonadati</taxon>
        <taxon>Pseudomonadota</taxon>
        <taxon>Alphaproteobacteria</taxon>
        <taxon>Rhodobacterales</taxon>
        <taxon>Roseobacteraceae</taxon>
    </lineage>
</organism>
<dbReference type="CDD" id="cd02440">
    <property type="entry name" value="AdoMet_MTases"/>
    <property type="match status" value="1"/>
</dbReference>
<feature type="domain" description="Methyltransferase type 12" evidence="1">
    <location>
        <begin position="41"/>
        <end position="131"/>
    </location>
</feature>
<protein>
    <submittedName>
        <fullName evidence="2">Trans-aconitate 2-methyltransferase</fullName>
    </submittedName>
</protein>
<evidence type="ECO:0000313" key="2">
    <source>
        <dbReference type="EMBL" id="SHJ33284.1"/>
    </source>
</evidence>
<dbReference type="OrthoDB" id="9795085at2"/>